<dbReference type="InterPro" id="IPR036739">
    <property type="entry name" value="SLC41_membr_dom_sf"/>
</dbReference>
<dbReference type="PANTHER" id="PTHR41394:SF5">
    <property type="entry name" value="SLC41A_MGTE INTEGRAL MEMBRANE DOMAIN-CONTAINING PROTEIN"/>
    <property type="match status" value="1"/>
</dbReference>
<keyword evidence="5" id="KW-0460">Magnesium</keyword>
<dbReference type="Gene3D" id="1.10.357.20">
    <property type="entry name" value="SLC41 divalent cation transporters, integral membrane domain"/>
    <property type="match status" value="1"/>
</dbReference>
<keyword evidence="4 8" id="KW-0812">Transmembrane</keyword>
<dbReference type="Proteomes" id="UP000789595">
    <property type="component" value="Unassembled WGS sequence"/>
</dbReference>
<evidence type="ECO:0000256" key="6">
    <source>
        <dbReference type="ARBA" id="ARBA00022989"/>
    </source>
</evidence>
<evidence type="ECO:0000259" key="9">
    <source>
        <dbReference type="Pfam" id="PF01769"/>
    </source>
</evidence>
<gene>
    <name evidence="10" type="ORF">PCAL00307_LOCUS19137</name>
    <name evidence="11" type="ORF">PECAL_3P10280</name>
</gene>
<dbReference type="EMBL" id="HBIW01022178">
    <property type="protein sequence ID" value="CAE0703690.1"/>
    <property type="molecule type" value="Transcribed_RNA"/>
</dbReference>
<accession>A0A7S4A4T5</accession>
<evidence type="ECO:0000256" key="7">
    <source>
        <dbReference type="ARBA" id="ARBA00023136"/>
    </source>
</evidence>
<feature type="transmembrane region" description="Helical" evidence="8">
    <location>
        <begin position="145"/>
        <end position="171"/>
    </location>
</feature>
<reference evidence="11" key="2">
    <citation type="submission" date="2021-11" db="EMBL/GenBank/DDBJ databases">
        <authorList>
            <consortium name="Genoscope - CEA"/>
            <person name="William W."/>
        </authorList>
    </citation>
    <scope>NUCLEOTIDE SEQUENCE</scope>
</reference>
<evidence type="ECO:0000313" key="10">
    <source>
        <dbReference type="EMBL" id="CAE0703690.1"/>
    </source>
</evidence>
<dbReference type="GO" id="GO:0008324">
    <property type="term" value="F:monoatomic cation transmembrane transporter activity"/>
    <property type="evidence" value="ECO:0007669"/>
    <property type="project" value="InterPro"/>
</dbReference>
<name>A0A7S4A4T5_9STRA</name>
<comment type="subcellular location">
    <subcellularLocation>
        <location evidence="1">Membrane</location>
        <topology evidence="1">Multi-pass membrane protein</topology>
    </subcellularLocation>
</comment>
<dbReference type="InterPro" id="IPR006667">
    <property type="entry name" value="SLC41_membr_dom"/>
</dbReference>
<evidence type="ECO:0000256" key="3">
    <source>
        <dbReference type="ARBA" id="ARBA00022448"/>
    </source>
</evidence>
<dbReference type="GO" id="GO:0016020">
    <property type="term" value="C:membrane"/>
    <property type="evidence" value="ECO:0007669"/>
    <property type="project" value="UniProtKB-SubCell"/>
</dbReference>
<dbReference type="Pfam" id="PF01769">
    <property type="entry name" value="MgtE"/>
    <property type="match status" value="1"/>
</dbReference>
<dbReference type="PANTHER" id="PTHR41394">
    <property type="entry name" value="MAGNESIUM TRANSPORTER MGTE"/>
    <property type="match status" value="1"/>
</dbReference>
<evidence type="ECO:0000256" key="4">
    <source>
        <dbReference type="ARBA" id="ARBA00022692"/>
    </source>
</evidence>
<evidence type="ECO:0000313" key="12">
    <source>
        <dbReference type="Proteomes" id="UP000789595"/>
    </source>
</evidence>
<feature type="transmembrane region" description="Helical" evidence="8">
    <location>
        <begin position="65"/>
        <end position="84"/>
    </location>
</feature>
<evidence type="ECO:0000256" key="5">
    <source>
        <dbReference type="ARBA" id="ARBA00022842"/>
    </source>
</evidence>
<dbReference type="AlphaFoldDB" id="A0A7S4A4T5"/>
<protein>
    <recommendedName>
        <fullName evidence="9">SLC41A/MgtE integral membrane domain-containing protein</fullName>
    </recommendedName>
</protein>
<comment type="similarity">
    <text evidence="2">Belongs to the SLC41A transporter family.</text>
</comment>
<evidence type="ECO:0000256" key="2">
    <source>
        <dbReference type="ARBA" id="ARBA00009749"/>
    </source>
</evidence>
<sequence>MSASAPLLPSVAKELPDTARDAYAAATEDVQTRLTRRLPPLVLTLCIEMGNAAIIMSYSGELLRYPLLVGFIPVISALGGNIGLQSSSITTRALSHGLASADEATATIRHEMSAVVFLSAALSAMLFAIAATWRSIQTSELDFGFGFVVALSQLVSAIMGGFLGVLTPLFYRYMDMDPASNAGPLDTAVQDVLGNSLFLATAGWLLNVFGY</sequence>
<keyword evidence="12" id="KW-1185">Reference proteome</keyword>
<organism evidence="10">
    <name type="scientific">Pelagomonas calceolata</name>
    <dbReference type="NCBI Taxonomy" id="35677"/>
    <lineage>
        <taxon>Eukaryota</taxon>
        <taxon>Sar</taxon>
        <taxon>Stramenopiles</taxon>
        <taxon>Ochrophyta</taxon>
        <taxon>Pelagophyceae</taxon>
        <taxon>Pelagomonadales</taxon>
        <taxon>Pelagomonadaceae</taxon>
        <taxon>Pelagomonas</taxon>
    </lineage>
</organism>
<dbReference type="SUPFAM" id="SSF161093">
    <property type="entry name" value="MgtE membrane domain-like"/>
    <property type="match status" value="1"/>
</dbReference>
<keyword evidence="3" id="KW-0813">Transport</keyword>
<keyword evidence="7 8" id="KW-0472">Membrane</keyword>
<feature type="domain" description="SLC41A/MgtE integral membrane" evidence="9">
    <location>
        <begin position="72"/>
        <end position="200"/>
    </location>
</feature>
<evidence type="ECO:0000256" key="8">
    <source>
        <dbReference type="SAM" id="Phobius"/>
    </source>
</evidence>
<dbReference type="EMBL" id="CAKKNE010000003">
    <property type="protein sequence ID" value="CAH0371103.1"/>
    <property type="molecule type" value="Genomic_DNA"/>
</dbReference>
<feature type="transmembrane region" description="Helical" evidence="8">
    <location>
        <begin position="114"/>
        <end position="133"/>
    </location>
</feature>
<reference evidence="10" key="1">
    <citation type="submission" date="2021-01" db="EMBL/GenBank/DDBJ databases">
        <authorList>
            <person name="Corre E."/>
            <person name="Pelletier E."/>
            <person name="Niang G."/>
            <person name="Scheremetjew M."/>
            <person name="Finn R."/>
            <person name="Kale V."/>
            <person name="Holt S."/>
            <person name="Cochrane G."/>
            <person name="Meng A."/>
            <person name="Brown T."/>
            <person name="Cohen L."/>
        </authorList>
    </citation>
    <scope>NUCLEOTIDE SEQUENCE</scope>
    <source>
        <strain evidence="10">CCMP1756</strain>
    </source>
</reference>
<dbReference type="OrthoDB" id="48232at2759"/>
<proteinExistence type="inferred from homology"/>
<evidence type="ECO:0000313" key="11">
    <source>
        <dbReference type="EMBL" id="CAH0371103.1"/>
    </source>
</evidence>
<keyword evidence="6 8" id="KW-1133">Transmembrane helix</keyword>
<evidence type="ECO:0000256" key="1">
    <source>
        <dbReference type="ARBA" id="ARBA00004141"/>
    </source>
</evidence>